<dbReference type="Pfam" id="PF00853">
    <property type="entry name" value="Runt"/>
    <property type="match status" value="1"/>
</dbReference>
<evidence type="ECO:0000256" key="4">
    <source>
        <dbReference type="ARBA" id="ARBA00023242"/>
    </source>
</evidence>
<dbReference type="GO" id="GO:0000978">
    <property type="term" value="F:RNA polymerase II cis-regulatory region sequence-specific DNA binding"/>
    <property type="evidence" value="ECO:0007669"/>
    <property type="project" value="TreeGrafter"/>
</dbReference>
<feature type="compositionally biased region" description="Polar residues" evidence="5">
    <location>
        <begin position="268"/>
        <end position="281"/>
    </location>
</feature>
<evidence type="ECO:0000313" key="8">
    <source>
        <dbReference type="Proteomes" id="UP000789390"/>
    </source>
</evidence>
<keyword evidence="3" id="KW-0804">Transcription</keyword>
<feature type="region of interest" description="Disordered" evidence="5">
    <location>
        <begin position="263"/>
        <end position="283"/>
    </location>
</feature>
<dbReference type="EMBL" id="CAKKLH010000010">
    <property type="protein sequence ID" value="CAH0098879.1"/>
    <property type="molecule type" value="Genomic_DNA"/>
</dbReference>
<dbReference type="OrthoDB" id="10029800at2759"/>
<keyword evidence="4" id="KW-0539">Nucleus</keyword>
<dbReference type="GO" id="GO:0005634">
    <property type="term" value="C:nucleus"/>
    <property type="evidence" value="ECO:0007669"/>
    <property type="project" value="UniProtKB-SubCell"/>
</dbReference>
<gene>
    <name evidence="7" type="ORF">DGAL_LOCUS986</name>
</gene>
<organism evidence="7 8">
    <name type="scientific">Daphnia galeata</name>
    <dbReference type="NCBI Taxonomy" id="27404"/>
    <lineage>
        <taxon>Eukaryota</taxon>
        <taxon>Metazoa</taxon>
        <taxon>Ecdysozoa</taxon>
        <taxon>Arthropoda</taxon>
        <taxon>Crustacea</taxon>
        <taxon>Branchiopoda</taxon>
        <taxon>Diplostraca</taxon>
        <taxon>Cladocera</taxon>
        <taxon>Anomopoda</taxon>
        <taxon>Daphniidae</taxon>
        <taxon>Daphnia</taxon>
    </lineage>
</organism>
<dbReference type="SUPFAM" id="SSF49417">
    <property type="entry name" value="p53-like transcription factors"/>
    <property type="match status" value="1"/>
</dbReference>
<dbReference type="InterPro" id="IPR012346">
    <property type="entry name" value="p53/RUNT-type_TF_DNA-bd_sf"/>
</dbReference>
<evidence type="ECO:0000259" key="6">
    <source>
        <dbReference type="PROSITE" id="PS51062"/>
    </source>
</evidence>
<feature type="domain" description="Runt" evidence="6">
    <location>
        <begin position="40"/>
        <end position="168"/>
    </location>
</feature>
<evidence type="ECO:0000256" key="1">
    <source>
        <dbReference type="ARBA" id="ARBA00004123"/>
    </source>
</evidence>
<comment type="subcellular location">
    <subcellularLocation>
        <location evidence="1">Nucleus</location>
    </subcellularLocation>
</comment>
<feature type="compositionally biased region" description="Low complexity" evidence="5">
    <location>
        <begin position="425"/>
        <end position="444"/>
    </location>
</feature>
<dbReference type="InterPro" id="IPR013524">
    <property type="entry name" value="Runt_dom"/>
</dbReference>
<dbReference type="InterPro" id="IPR000040">
    <property type="entry name" value="AML1_Runt"/>
</dbReference>
<evidence type="ECO:0000313" key="7">
    <source>
        <dbReference type="EMBL" id="CAH0098879.1"/>
    </source>
</evidence>
<proteinExistence type="predicted"/>
<sequence>MSRRCPKSQLFGRAIPIDSVRMSTKVLMPERSQHPSSSSSAFDTMVDHQGELIQTGSPYFLCTALPTHWRSNKSLPVAFRVVALGEIADGTIVAIRAGNDENYCCELRNHTAVMKNQVAKFSDLRFVGRSGRGKSFTLSIIVSSSPVQVTTYNKAIKVTVDGPREPRTKSPGHPSPFGPFSLLQAPWLDPAYFNLANLTQFGQFGTNMGNLANLPCPPSWDHHHMRRVTDPLVLIKGIFTKLTNNFILFDVFIVNNSSSVGERPELSWPSSTPSIPNSSHPSHGLVNSLASYPPSGLAYSPTVPLPTPPPNLLPSLPVSGGVNGLNPNFNLSLNINPRLLGPAHMAHPLTSLINSLHGINNKSSPTALSVASVTTQQQQHETSKNIPELDRKSTGLKEKLNEPICVTKSAFHQVTPALTLEETSKSGSSSPSSTSISPTNTTHTNSRKIPTAPVSITTAIVNQTKTVWRPY</sequence>
<name>A0A8J2RCH6_9CRUS</name>
<reference evidence="7" key="1">
    <citation type="submission" date="2021-11" db="EMBL/GenBank/DDBJ databases">
        <authorList>
            <person name="Schell T."/>
        </authorList>
    </citation>
    <scope>NUCLEOTIDE SEQUENCE</scope>
    <source>
        <strain evidence="7">M5</strain>
    </source>
</reference>
<evidence type="ECO:0000256" key="3">
    <source>
        <dbReference type="ARBA" id="ARBA00023163"/>
    </source>
</evidence>
<keyword evidence="8" id="KW-1185">Reference proteome</keyword>
<dbReference type="InterPro" id="IPR008967">
    <property type="entry name" value="p53-like_TF_DNA-bd_sf"/>
</dbReference>
<dbReference type="Proteomes" id="UP000789390">
    <property type="component" value="Unassembled WGS sequence"/>
</dbReference>
<dbReference type="GO" id="GO:0005524">
    <property type="term" value="F:ATP binding"/>
    <property type="evidence" value="ECO:0007669"/>
    <property type="project" value="InterPro"/>
</dbReference>
<dbReference type="AlphaFoldDB" id="A0A8J2RCH6"/>
<dbReference type="PANTHER" id="PTHR11950">
    <property type="entry name" value="RUNT RELATED"/>
    <property type="match status" value="1"/>
</dbReference>
<dbReference type="PRINTS" id="PR00967">
    <property type="entry name" value="ONCOGENEAML1"/>
</dbReference>
<keyword evidence="2" id="KW-0805">Transcription regulation</keyword>
<dbReference type="PANTHER" id="PTHR11950:SF31">
    <property type="entry name" value="SEGMENTATION PROTEIN RUNT"/>
    <property type="match status" value="1"/>
</dbReference>
<dbReference type="Gene3D" id="2.60.40.720">
    <property type="match status" value="1"/>
</dbReference>
<dbReference type="PROSITE" id="PS51062">
    <property type="entry name" value="RUNT"/>
    <property type="match status" value="1"/>
</dbReference>
<evidence type="ECO:0000256" key="5">
    <source>
        <dbReference type="SAM" id="MobiDB-lite"/>
    </source>
</evidence>
<feature type="region of interest" description="Disordered" evidence="5">
    <location>
        <begin position="420"/>
        <end position="451"/>
    </location>
</feature>
<comment type="caution">
    <text evidence="7">The sequence shown here is derived from an EMBL/GenBank/DDBJ whole genome shotgun (WGS) entry which is preliminary data.</text>
</comment>
<evidence type="ECO:0000256" key="2">
    <source>
        <dbReference type="ARBA" id="ARBA00023015"/>
    </source>
</evidence>
<accession>A0A8J2RCH6</accession>
<protein>
    <recommendedName>
        <fullName evidence="6">Runt domain-containing protein</fullName>
    </recommendedName>
</protein>
<dbReference type="GO" id="GO:0000981">
    <property type="term" value="F:DNA-binding transcription factor activity, RNA polymerase II-specific"/>
    <property type="evidence" value="ECO:0007669"/>
    <property type="project" value="TreeGrafter"/>
</dbReference>